<protein>
    <submittedName>
        <fullName evidence="2">Uncharacterized protein Z459L</fullName>
    </submittedName>
</protein>
<name>A7K969_9PHYC</name>
<dbReference type="KEGG" id="vg:5470249"/>
<reference evidence="2 3" key="1">
    <citation type="submission" date="2006-09" db="EMBL/GenBank/DDBJ databases">
        <title>Sequence and annotation of the 288-kb ATCV-1 virus that infects an endosymbiotic Chlorella strain of the heliozoon Acanthocystis turfacea.</title>
        <authorList>
            <person name="Fitzgerald L.A."/>
            <person name="Graves M.V."/>
            <person name="Li X."/>
            <person name="Pfitzner A.J.P."/>
            <person name="Hartigan J."/>
            <person name="Van Etten J.L."/>
        </authorList>
    </citation>
    <scope>NUCLEOTIDE SEQUENCE [LARGE SCALE GENOMIC DNA]</scope>
    <source>
        <strain evidence="2 3">ATCV-1</strain>
    </source>
</reference>
<sequence length="70" mass="7930">MIPAKLQLVLFATLVFMIVSNPMTYKITNMVTSRNGLVLIHGDAPTRWGIFLHAIVFGLILYTYLTTFQI</sequence>
<feature type="transmembrane region" description="Helical" evidence="1">
    <location>
        <begin position="48"/>
        <end position="65"/>
    </location>
</feature>
<dbReference type="GeneID" id="5470249"/>
<dbReference type="OrthoDB" id="25957at10239"/>
<keyword evidence="1" id="KW-0812">Transmembrane</keyword>
<keyword evidence="1" id="KW-0472">Membrane</keyword>
<keyword evidence="1" id="KW-1133">Transmembrane helix</keyword>
<gene>
    <name evidence="2" type="primary">Z459L</name>
    <name evidence="2" type="ORF">ATCV1_Z459L</name>
</gene>
<dbReference type="RefSeq" id="YP_001426940.1">
    <property type="nucleotide sequence ID" value="NC_008724.1"/>
</dbReference>
<accession>A7K969</accession>
<organism evidence="2 3">
    <name type="scientific">Chlorovirus heliozoae</name>
    <dbReference type="NCBI Taxonomy" id="322019"/>
    <lineage>
        <taxon>Viruses</taxon>
        <taxon>Varidnaviria</taxon>
        <taxon>Bamfordvirae</taxon>
        <taxon>Nucleocytoviricota</taxon>
        <taxon>Megaviricetes</taxon>
        <taxon>Algavirales</taxon>
        <taxon>Phycodnaviridae</taxon>
        <taxon>Chlorovirus</taxon>
    </lineage>
</organism>
<evidence type="ECO:0000313" key="2">
    <source>
        <dbReference type="EMBL" id="ABT16593.1"/>
    </source>
</evidence>
<keyword evidence="3" id="KW-1185">Reference proteome</keyword>
<evidence type="ECO:0000313" key="3">
    <source>
        <dbReference type="Proteomes" id="UP000202420"/>
    </source>
</evidence>
<evidence type="ECO:0000256" key="1">
    <source>
        <dbReference type="SAM" id="Phobius"/>
    </source>
</evidence>
<dbReference type="Proteomes" id="UP000202420">
    <property type="component" value="Segment"/>
</dbReference>
<proteinExistence type="predicted"/>
<dbReference type="EMBL" id="EF101928">
    <property type="protein sequence ID" value="ABT16593.1"/>
    <property type="molecule type" value="Genomic_DNA"/>
</dbReference>